<name>A0A3L7ZT43_PARDI</name>
<organism evidence="1 2">
    <name type="scientific">Parabacteroides distasonis</name>
    <dbReference type="NCBI Taxonomy" id="823"/>
    <lineage>
        <taxon>Bacteria</taxon>
        <taxon>Pseudomonadati</taxon>
        <taxon>Bacteroidota</taxon>
        <taxon>Bacteroidia</taxon>
        <taxon>Bacteroidales</taxon>
        <taxon>Tannerellaceae</taxon>
        <taxon>Parabacteroides</taxon>
    </lineage>
</organism>
<proteinExistence type="predicted"/>
<dbReference type="Proteomes" id="UP000278164">
    <property type="component" value="Unassembled WGS sequence"/>
</dbReference>
<evidence type="ECO:0000313" key="2">
    <source>
        <dbReference type="Proteomes" id="UP000278164"/>
    </source>
</evidence>
<accession>A0A3L7ZT43</accession>
<gene>
    <name evidence="1" type="ORF">D7V78_04895</name>
</gene>
<comment type="caution">
    <text evidence="1">The sequence shown here is derived from an EMBL/GenBank/DDBJ whole genome shotgun (WGS) entry which is preliminary data.</text>
</comment>
<evidence type="ECO:0000313" key="1">
    <source>
        <dbReference type="EMBL" id="RLT74451.1"/>
    </source>
</evidence>
<dbReference type="EMBL" id="RAYI01000007">
    <property type="protein sequence ID" value="RLT74451.1"/>
    <property type="molecule type" value="Genomic_DNA"/>
</dbReference>
<sequence length="138" mass="15598">MGYDLIPKKEGVDSKNGMIFTWPVILNETGACYLFGYGNHTFSPGKYIYDGSRKDGSPVSNDGFEVTKEEACIMARLFRGYVSVKRALKEEWDQLSEQGQIRIKSMLGEKAEPPAEEFLHKIEILADFCEQSEGFNIN</sequence>
<dbReference type="AlphaFoldDB" id="A0A3L7ZT43"/>
<protein>
    <submittedName>
        <fullName evidence="1">Uncharacterized protein</fullName>
    </submittedName>
</protein>
<dbReference type="OrthoDB" id="1052477at2"/>
<dbReference type="RefSeq" id="WP_121735245.1">
    <property type="nucleotide sequence ID" value="NZ_QXXG01000018.1"/>
</dbReference>
<reference evidence="1 2" key="1">
    <citation type="submission" date="2018-09" db="EMBL/GenBank/DDBJ databases">
        <title>Murine metabolic-syndrome-specific gut microbial biobank.</title>
        <authorList>
            <person name="Liu C."/>
        </authorList>
    </citation>
    <scope>NUCLEOTIDE SEQUENCE [LARGE SCALE GENOMIC DNA]</scope>
    <source>
        <strain evidence="1 2">8-P5</strain>
    </source>
</reference>